<dbReference type="InterPro" id="IPR002725">
    <property type="entry name" value="YgjP-like_metallopeptidase"/>
</dbReference>
<dbReference type="Pfam" id="PF01863">
    <property type="entry name" value="YgjP-like"/>
    <property type="match status" value="1"/>
</dbReference>
<feature type="domain" description="YgjP-like metallopeptidase" evidence="2">
    <location>
        <begin position="42"/>
        <end position="159"/>
    </location>
</feature>
<dbReference type="PANTHER" id="PTHR30399:SF1">
    <property type="entry name" value="UTP PYROPHOSPHATASE"/>
    <property type="match status" value="1"/>
</dbReference>
<evidence type="ECO:0000313" key="3">
    <source>
        <dbReference type="EMBL" id="TNL98392.1"/>
    </source>
</evidence>
<accession>A0A5C4U3Z2</accession>
<keyword evidence="4" id="KW-1185">Reference proteome</keyword>
<dbReference type="Gene3D" id="3.30.2010.10">
    <property type="entry name" value="Metalloproteases ('zincins'), catalytic domain"/>
    <property type="match status" value="1"/>
</dbReference>
<sequence>MTPSSVPSEVTIVRSTRRKKTVQARRTPQGIEVRVPAGMSPRAEKKAVDSLVAKLQRRRAPRSDAQLLTRAHELNQRYLDSQARIGSVRWVDNQHTRWGSCTTSTGDIRLSSRLQGAPEYVVDAVLIHELVHTFVPNHSREFWQWADRAPKAERAKGYLEALSQLG</sequence>
<name>A0A5C4U3Z2_9CORY</name>
<dbReference type="Proteomes" id="UP000312032">
    <property type="component" value="Unassembled WGS sequence"/>
</dbReference>
<dbReference type="RefSeq" id="WP_139465237.1">
    <property type="nucleotide sequence ID" value="NZ_VDHJ01000005.1"/>
</dbReference>
<evidence type="ECO:0000256" key="1">
    <source>
        <dbReference type="SAM" id="MobiDB-lite"/>
    </source>
</evidence>
<dbReference type="OrthoDB" id="9811177at2"/>
<evidence type="ECO:0000259" key="2">
    <source>
        <dbReference type="Pfam" id="PF01863"/>
    </source>
</evidence>
<dbReference type="InterPro" id="IPR053136">
    <property type="entry name" value="UTP_pyrophosphatase-like"/>
</dbReference>
<dbReference type="PANTHER" id="PTHR30399">
    <property type="entry name" value="UNCHARACTERIZED PROTEIN YGJP"/>
    <property type="match status" value="1"/>
</dbReference>
<comment type="caution">
    <text evidence="3">The sequence shown here is derived from an EMBL/GenBank/DDBJ whole genome shotgun (WGS) entry which is preliminary data.</text>
</comment>
<proteinExistence type="predicted"/>
<organism evidence="3 4">
    <name type="scientific">Corynebacterium tapiri</name>
    <dbReference type="NCBI Taxonomy" id="1448266"/>
    <lineage>
        <taxon>Bacteria</taxon>
        <taxon>Bacillati</taxon>
        <taxon>Actinomycetota</taxon>
        <taxon>Actinomycetes</taxon>
        <taxon>Mycobacteriales</taxon>
        <taxon>Corynebacteriaceae</taxon>
        <taxon>Corynebacterium</taxon>
    </lineage>
</organism>
<dbReference type="AlphaFoldDB" id="A0A5C4U3Z2"/>
<protein>
    <submittedName>
        <fullName evidence="3">M48 family metallopeptidase</fullName>
    </submittedName>
</protein>
<reference evidence="3 4" key="1">
    <citation type="submission" date="2019-06" db="EMBL/GenBank/DDBJ databases">
        <authorList>
            <person name="Li J."/>
        </authorList>
    </citation>
    <scope>NUCLEOTIDE SEQUENCE [LARGE SCALE GENOMIC DNA]</scope>
    <source>
        <strain evidence="3 4">LMG 28165</strain>
    </source>
</reference>
<gene>
    <name evidence="3" type="ORF">FHE74_04125</name>
</gene>
<dbReference type="EMBL" id="VDHJ01000005">
    <property type="protein sequence ID" value="TNL98392.1"/>
    <property type="molecule type" value="Genomic_DNA"/>
</dbReference>
<feature type="region of interest" description="Disordered" evidence="1">
    <location>
        <begin position="1"/>
        <end position="27"/>
    </location>
</feature>
<dbReference type="CDD" id="cd07344">
    <property type="entry name" value="M48_yhfN_like"/>
    <property type="match status" value="1"/>
</dbReference>
<evidence type="ECO:0000313" key="4">
    <source>
        <dbReference type="Proteomes" id="UP000312032"/>
    </source>
</evidence>